<dbReference type="AlphaFoldDB" id="A0A381W7G4"/>
<organism evidence="2">
    <name type="scientific">marine metagenome</name>
    <dbReference type="NCBI Taxonomy" id="408172"/>
    <lineage>
        <taxon>unclassified sequences</taxon>
        <taxon>metagenomes</taxon>
        <taxon>ecological metagenomes</taxon>
    </lineage>
</organism>
<evidence type="ECO:0000313" key="2">
    <source>
        <dbReference type="EMBL" id="SVA48490.1"/>
    </source>
</evidence>
<sequence length="114" mass="12058">VLGSGIILSSGISAFALAIAAPLAIAGIVLLFVGLGMAVEENVDPEKVAAWEPDSTKMPDAGRVMYRIDTTLEPPIRTSVLCGRCGNLDWVDGPKPKSHSCNSCSTLLWESEEE</sequence>
<keyword evidence="1" id="KW-1133">Transmembrane helix</keyword>
<reference evidence="2" key="1">
    <citation type="submission" date="2018-05" db="EMBL/GenBank/DDBJ databases">
        <authorList>
            <person name="Lanie J.A."/>
            <person name="Ng W.-L."/>
            <person name="Kazmierczak K.M."/>
            <person name="Andrzejewski T.M."/>
            <person name="Davidsen T.M."/>
            <person name="Wayne K.J."/>
            <person name="Tettelin H."/>
            <person name="Glass J.I."/>
            <person name="Rusch D."/>
            <person name="Podicherti R."/>
            <person name="Tsui H.-C.T."/>
            <person name="Winkler M.E."/>
        </authorList>
    </citation>
    <scope>NUCLEOTIDE SEQUENCE</scope>
</reference>
<feature type="non-terminal residue" evidence="2">
    <location>
        <position position="1"/>
    </location>
</feature>
<keyword evidence="1" id="KW-0472">Membrane</keyword>
<name>A0A381W7G4_9ZZZZ</name>
<keyword evidence="1" id="KW-0812">Transmembrane</keyword>
<dbReference type="EMBL" id="UINC01010945">
    <property type="protein sequence ID" value="SVA48490.1"/>
    <property type="molecule type" value="Genomic_DNA"/>
</dbReference>
<gene>
    <name evidence="2" type="ORF">METZ01_LOCUS101344</name>
</gene>
<evidence type="ECO:0000256" key="1">
    <source>
        <dbReference type="SAM" id="Phobius"/>
    </source>
</evidence>
<proteinExistence type="predicted"/>
<accession>A0A381W7G4</accession>
<protein>
    <submittedName>
        <fullName evidence="2">Uncharacterized protein</fullName>
    </submittedName>
</protein>
<feature type="transmembrane region" description="Helical" evidence="1">
    <location>
        <begin position="6"/>
        <end position="33"/>
    </location>
</feature>